<accession>A0A0S4IRC1</accession>
<sequence length="2360" mass="250519">MPSSSRQVINEQAKLRTDVYTLASGRAGPDSDSQLQVARGTALVSGILDDALMASTGRAAQREANAGNGWLLKATSPSVYNSAKPIVAPPQTDTTVIIPRELQYLREARKRLEVYNAAAESLKVMQGILKSYDPSMIMEMSSRLILHSDSANAEDAFKVKKLRAQAKQAKQRNKNAAKAPHHRPGASLLSAPDVHNGEGPHSRSSSVLDTSRSFLSADDGASEDVLTPLSDGTGQHDDGGSSTDADDEVTKTSRWERKDSVGGGKRGASSSSINPEVIAAERRVTAARGGSSTDADDEVTKTSRWERKDSVGGGKRGASSSSMNPEVIAAERRLIEANLEAKAEELVAIEKLLEEFRQDQESRVHELDLVQHERSNELQRLGEHIGELEHRRDAEAQIYDMEMRMKLADMPLVLQRPPKETCDACVGVSEDTLIATKAVAYLARPGAARLAVAPTGAGVTEPPAPNTRLPAELVQPFVIFPSGGRTSPGGSMSPQLRSQKSHGSLKYNASHLRTGAKAAATTALQEEYLFVLRGRFGAPDLLDRLWARDPIAYAAATTQCLQSLAAARCFTFYKQSLQSAEGFVVVTPNGADAVEMFQDLDRLLTAHHWEGIVRSFEDMSVVQNDNAAADEAAAPITSLIRKSNPAKAKEKALLFSGPRLAAVLWVSRVTAHSTKTRLRCDYNPSTLRHEFIGQDIRLLDQMLALAKGGQLLMNRNVWRCVLFCGPRRFPGHILTEFALQVGAVKSESEVALTTTLAEARLLYSTATHDVVPLDAVQHGVGGYYVKVLQVIPFELRQRLDLAANSVTSTSRRCIAERQFVQPSTVTTTSPAKPILSLALSPALTYSPSTNPLSLMTPPPAGFLQRTGSSAELSHSSSSGVFNGGGPNAFSMDINHNNGEATVTVLGDDTDDTWVDTARRAVMGRGGNSSHQLTTTTSSSPPPMMVTSAQGASVTETLKDMFPFFIPEVMLVRGFQKSIDSSHIGIVALTIPHLDALLHQPKGVACLQQYYQLLWACARKVVASSLDAHTPRRGSIAGTLGPGRVFVNHQLHPDIMHHGAFRDSVTTDPNEAKAMLAEMSADEILWFFRDPMHAVAFGLLVQQELVHNTGWPEDMSEFYTTVVPRWAERRIGGLPLTPPADTMTTKPAPRGAARPKQTGSELGLKAVIGVSSGMPIFETHTQTGLGHFTSPAIDYARALIHNGRPGEVLISPAQRDRILGPTGSVKPLPVLDTLYHVVSLAPFSTPDALKVHAVISSELRDRQAHLGDLPPAALSTLNDAHATMRRAMEASMGRRQSQFAHTSFTPSSPLARSGSMSGSASPDIAPAPELAAMIRAMFRSKPSAAPADPQHDQNVDLVVNYMASKNGGLPPRVASALRSLLAITHTKMREDRKVALVASSSGAPQDPNGIVAPTDATALEKVPDAAVQPAAMSVTQKVDNSSEDASPASPPPPTQRSTPPPTAATTNAVVSLPPLHVPRSVVASPVFGRADMSPTSIDASPIASGVQLPPIHAARHQPGDLLTVASMASITSVASLDHGVGVSPVSSVSPSNTAVSSSRASSVVKKGSTVPISKKKNSSSSASKPATAVSSNVSQVIGGAKTKKRKQHHEVPSTGVVDACSDSHDDSVTRSDQEGQTVVVSPQETPQATPLSNDASLGLLKPSESILTSTSSAIVEPPAAEVEEVYDGEDVPTVPLALFAELSSNLANLKKEREEMRRELSELRQQLKAAGSNQKRQVAAPPIGTPPATFFAAPSVDTATSPLLMRDVTPPQVAPPIECACAETQTSPIARSAASRGGGGGFPAGTHGNLAVSVGDDDHQSSLLLPQVSIELPFPVSSKPPSDTQSNSNAQQGRRSQNNKQQNRGNVATASEEPLTMSSSATSYGTDPPLFTPQLTPRTEFSSENSAYGYSLFNQSHTSTGGAGGAGEKRLRQSLVADVMDLVQADSMDDFQRDEPAALVKFPPSPQARVSGSVSPSTTTTSASHGSTTVAHGDTSTSATGDANHEDNHSYHSARRHQQQQQQSMNSTQLSSNLRDMIAANTTVAPWEVSDTSLGHNNIGLPLISTDADYDAFDNDGPLSPSLPKAPKPSGSTLPPQTKKLVTPASRSPQAPQSLKPKTTAPPSIAGTPALGKFTPPTTFLNNNMDAQPPPAAAPSKAHLAPQRPGGNTTIGGQPTMSSRTPTDKGLPSQSAPPVISTAEPRQRQSVIAPQAPRNTSSTVADPRAQTNNNILSQNSPSRQHQQQIIVNPSANTGRVSPTTTTNSFTNYCEEELFAPMHRGDVDVPHRPLATVSTRPQQVSPPSLPLPAPGPGRRGPPLGSTSTLPLLPEAPQPGSEAHAMWLAALNDQIKGRVESVRRGIR</sequence>
<proteinExistence type="predicted"/>
<keyword evidence="1" id="KW-0175">Coiled coil</keyword>
<feature type="region of interest" description="Disordered" evidence="2">
    <location>
        <begin position="1429"/>
        <end position="1465"/>
    </location>
</feature>
<feature type="region of interest" description="Disordered" evidence="2">
    <location>
        <begin position="1832"/>
        <end position="1900"/>
    </location>
</feature>
<feature type="compositionally biased region" description="Basic and acidic residues" evidence="2">
    <location>
        <begin position="248"/>
        <end position="260"/>
    </location>
</feature>
<feature type="compositionally biased region" description="Polar residues" evidence="2">
    <location>
        <begin position="2135"/>
        <end position="2145"/>
    </location>
</feature>
<feature type="region of interest" description="Disordered" evidence="2">
    <location>
        <begin position="1132"/>
        <end position="1157"/>
    </location>
</feature>
<evidence type="ECO:0000256" key="2">
    <source>
        <dbReference type="SAM" id="MobiDB-lite"/>
    </source>
</evidence>
<feature type="compositionally biased region" description="Polar residues" evidence="2">
    <location>
        <begin position="2165"/>
        <end position="2180"/>
    </location>
</feature>
<feature type="compositionally biased region" description="Polar residues" evidence="2">
    <location>
        <begin position="1838"/>
        <end position="1868"/>
    </location>
</feature>
<feature type="compositionally biased region" description="Low complexity" evidence="2">
    <location>
        <begin position="2076"/>
        <end position="2091"/>
    </location>
</feature>
<dbReference type="VEuPathDB" id="TriTrypDB:BSAL_61605"/>
<organism evidence="3 4">
    <name type="scientific">Bodo saltans</name>
    <name type="common">Flagellated protozoan</name>
    <dbReference type="NCBI Taxonomy" id="75058"/>
    <lineage>
        <taxon>Eukaryota</taxon>
        <taxon>Discoba</taxon>
        <taxon>Euglenozoa</taxon>
        <taxon>Kinetoplastea</taxon>
        <taxon>Metakinetoplastina</taxon>
        <taxon>Eubodonida</taxon>
        <taxon>Bodonidae</taxon>
        <taxon>Bodo</taxon>
    </lineage>
</organism>
<feature type="compositionally biased region" description="Polar residues" evidence="2">
    <location>
        <begin position="2104"/>
        <end position="2116"/>
    </location>
</feature>
<evidence type="ECO:0000313" key="4">
    <source>
        <dbReference type="Proteomes" id="UP000051952"/>
    </source>
</evidence>
<feature type="compositionally biased region" description="Low complexity" evidence="2">
    <location>
        <begin position="202"/>
        <end position="216"/>
    </location>
</feature>
<feature type="compositionally biased region" description="Basic and acidic residues" evidence="2">
    <location>
        <begin position="298"/>
        <end position="310"/>
    </location>
</feature>
<feature type="compositionally biased region" description="Low complexity" evidence="2">
    <location>
        <begin position="1577"/>
        <end position="1590"/>
    </location>
</feature>
<feature type="compositionally biased region" description="Low complexity" evidence="2">
    <location>
        <begin position="1970"/>
        <end position="1991"/>
    </location>
</feature>
<feature type="compositionally biased region" description="Polar residues" evidence="2">
    <location>
        <begin position="485"/>
        <end position="502"/>
    </location>
</feature>
<protein>
    <submittedName>
        <fullName evidence="3">Uncharacterized protein</fullName>
    </submittedName>
</protein>
<name>A0A0S4IRC1_BODSA</name>
<feature type="region of interest" description="Disordered" evidence="2">
    <location>
        <begin position="2291"/>
        <end position="2332"/>
    </location>
</feature>
<keyword evidence="4" id="KW-1185">Reference proteome</keyword>
<feature type="region of interest" description="Disordered" evidence="2">
    <location>
        <begin position="162"/>
        <end position="324"/>
    </location>
</feature>
<feature type="region of interest" description="Disordered" evidence="2">
    <location>
        <begin position="923"/>
        <end position="943"/>
    </location>
</feature>
<feature type="compositionally biased region" description="Polar residues" evidence="2">
    <location>
        <begin position="2203"/>
        <end position="2263"/>
    </location>
</feature>
<dbReference type="EMBL" id="CYKH01000303">
    <property type="protein sequence ID" value="CUF34340.1"/>
    <property type="molecule type" value="Genomic_DNA"/>
</dbReference>
<dbReference type="InterPro" id="IPR029787">
    <property type="entry name" value="Nucleotide_cyclase"/>
</dbReference>
<feature type="compositionally biased region" description="Low complexity" evidence="2">
    <location>
        <begin position="1540"/>
        <end position="1567"/>
    </location>
</feature>
<evidence type="ECO:0000313" key="3">
    <source>
        <dbReference type="EMBL" id="CUF34340.1"/>
    </source>
</evidence>
<feature type="region of interest" description="Disordered" evidence="2">
    <location>
        <begin position="2071"/>
        <end position="2263"/>
    </location>
</feature>
<dbReference type="Gene3D" id="3.30.70.1230">
    <property type="entry name" value="Nucleotide cyclase"/>
    <property type="match status" value="2"/>
</dbReference>
<evidence type="ECO:0000256" key="1">
    <source>
        <dbReference type="SAM" id="Coils"/>
    </source>
</evidence>
<reference evidence="4" key="1">
    <citation type="submission" date="2015-09" db="EMBL/GenBank/DDBJ databases">
        <authorList>
            <consortium name="Pathogen Informatics"/>
        </authorList>
    </citation>
    <scope>NUCLEOTIDE SEQUENCE [LARGE SCALE GENOMIC DNA]</scope>
    <source>
        <strain evidence="4">Lake Konstanz</strain>
    </source>
</reference>
<feature type="region of interest" description="Disordered" evidence="2">
    <location>
        <begin position="1958"/>
        <end position="2029"/>
    </location>
</feature>
<feature type="coiled-coil region" evidence="1">
    <location>
        <begin position="1698"/>
        <end position="1732"/>
    </location>
</feature>
<feature type="region of interest" description="Disordered" evidence="2">
    <location>
        <begin position="485"/>
        <end position="504"/>
    </location>
</feature>
<feature type="compositionally biased region" description="Polar residues" evidence="2">
    <location>
        <begin position="1875"/>
        <end position="1884"/>
    </location>
</feature>
<feature type="region of interest" description="Disordered" evidence="2">
    <location>
        <begin position="1297"/>
        <end position="1321"/>
    </location>
</feature>
<feature type="region of interest" description="Disordered" evidence="2">
    <location>
        <begin position="1540"/>
        <end position="1654"/>
    </location>
</feature>
<feature type="compositionally biased region" description="Polar residues" evidence="2">
    <location>
        <begin position="1633"/>
        <end position="1654"/>
    </location>
</feature>
<feature type="compositionally biased region" description="Low complexity" evidence="2">
    <location>
        <begin position="2314"/>
        <end position="2326"/>
    </location>
</feature>
<feature type="compositionally biased region" description="Polar residues" evidence="2">
    <location>
        <begin position="1297"/>
        <end position="1319"/>
    </location>
</feature>
<feature type="compositionally biased region" description="Pro residues" evidence="2">
    <location>
        <begin position="1447"/>
        <end position="1461"/>
    </location>
</feature>
<gene>
    <name evidence="3" type="ORF">BSAL_61605</name>
</gene>
<dbReference type="Proteomes" id="UP000051952">
    <property type="component" value="Unassembled WGS sequence"/>
</dbReference>
<feature type="compositionally biased region" description="Basic and acidic residues" evidence="2">
    <location>
        <begin position="1620"/>
        <end position="1632"/>
    </location>
</feature>
<feature type="compositionally biased region" description="Basic residues" evidence="2">
    <location>
        <begin position="162"/>
        <end position="184"/>
    </location>
</feature>